<evidence type="ECO:0000259" key="7">
    <source>
        <dbReference type="PROSITE" id="PS52018"/>
    </source>
</evidence>
<dbReference type="Proteomes" id="UP000437931">
    <property type="component" value="Unassembled WGS sequence"/>
</dbReference>
<organism evidence="8 11">
    <name type="scientific">Xanthomonas sontii</name>
    <dbReference type="NCBI Taxonomy" id="2650745"/>
    <lineage>
        <taxon>Bacteria</taxon>
        <taxon>Pseudomonadati</taxon>
        <taxon>Pseudomonadota</taxon>
        <taxon>Gammaproteobacteria</taxon>
        <taxon>Lysobacterales</taxon>
        <taxon>Lysobacteraceae</taxon>
        <taxon>Xanthomonas</taxon>
    </lineage>
</organism>
<keyword evidence="1 6" id="KW-1277">Toxin-antitoxin system</keyword>
<feature type="binding site" evidence="6">
    <location>
        <begin position="31"/>
        <end position="33"/>
    </location>
    <ligand>
        <name>NAD(+)</name>
        <dbReference type="ChEBI" id="CHEBI:57540"/>
    </ligand>
</feature>
<dbReference type="Pfam" id="PF14487">
    <property type="entry name" value="DarT"/>
    <property type="match status" value="1"/>
</dbReference>
<comment type="caution">
    <text evidence="8">The sequence shown here is derived from an EMBL/GenBank/DDBJ whole genome shotgun (WGS) entry which is preliminary data.</text>
</comment>
<gene>
    <name evidence="8" type="ORF">GIY21_02155</name>
    <name evidence="9" type="ORF">GIY22_00615</name>
</gene>
<accession>A0A6N7QA32</accession>
<dbReference type="Proteomes" id="UP000439314">
    <property type="component" value="Unassembled WGS sequence"/>
</dbReference>
<evidence type="ECO:0000256" key="6">
    <source>
        <dbReference type="PROSITE-ProRule" id="PRU01362"/>
    </source>
</evidence>
<dbReference type="GO" id="GO:0016779">
    <property type="term" value="F:nucleotidyltransferase activity"/>
    <property type="evidence" value="ECO:0007669"/>
    <property type="project" value="UniProtKB-UniRule"/>
</dbReference>
<reference evidence="10 11" key="1">
    <citation type="submission" date="2019-11" db="EMBL/GenBank/DDBJ databases">
        <title>First report of rice panicle blight caused by Xanthomonas sp. in Iran.</title>
        <authorList>
            <person name="Mirghasempour S.A."/>
            <person name="Huang S."/>
            <person name="Brady C.L."/>
            <person name="Studholme D.J."/>
        </authorList>
    </citation>
    <scope>NUCLEOTIDE SEQUENCE [LARGE SCALE GENOMIC DNA]</scope>
    <source>
        <strain evidence="8 11">ASD011</strain>
        <strain evidence="10">SAM114</strain>
    </source>
</reference>
<feature type="active site" evidence="6">
    <location>
        <position position="168"/>
    </location>
</feature>
<feature type="active site" description="Proton acceptor" evidence="6">
    <location>
        <position position="66"/>
    </location>
</feature>
<protein>
    <submittedName>
        <fullName evidence="8">DUF4433 domain-containing protein</fullName>
    </submittedName>
</protein>
<keyword evidence="10" id="KW-1185">Reference proteome</keyword>
<evidence type="ECO:0000256" key="3">
    <source>
        <dbReference type="ARBA" id="ARBA00022679"/>
    </source>
</evidence>
<feature type="domain" description="DarT" evidence="7">
    <location>
        <begin position="27"/>
        <end position="213"/>
    </location>
</feature>
<dbReference type="AlphaFoldDB" id="A0A6N7QA32"/>
<evidence type="ECO:0000313" key="9">
    <source>
        <dbReference type="EMBL" id="MRH73115.1"/>
    </source>
</evidence>
<feature type="binding site" evidence="6">
    <location>
        <position position="66"/>
    </location>
    <ligand>
        <name>NAD(+)</name>
        <dbReference type="ChEBI" id="CHEBI:57540"/>
    </ligand>
</feature>
<evidence type="ECO:0000256" key="2">
    <source>
        <dbReference type="ARBA" id="ARBA00022676"/>
    </source>
</evidence>
<dbReference type="EMBL" id="WJPM01000001">
    <property type="protein sequence ID" value="MRH73115.1"/>
    <property type="molecule type" value="Genomic_DNA"/>
</dbReference>
<proteinExistence type="inferred from homology"/>
<reference evidence="9" key="2">
    <citation type="journal article" date="2020" name="Plant Dis.">
        <title>A Grain Rot of Rice in Iran Caused by a Xanthomonas Strain Closely Related to X. sacchari.</title>
        <authorList>
            <person name="Mirghasempour S.A."/>
            <person name="Huang S."/>
            <person name="Studholme D.J."/>
            <person name="Brady C.L."/>
        </authorList>
    </citation>
    <scope>NUCLEOTIDE SEQUENCE</scope>
    <source>
        <strain evidence="9">SAM114</strain>
    </source>
</reference>
<evidence type="ECO:0000256" key="5">
    <source>
        <dbReference type="ARBA" id="ARBA00023125"/>
    </source>
</evidence>
<name>A0A6N7QA32_9XANT</name>
<evidence type="ECO:0000313" key="8">
    <source>
        <dbReference type="EMBL" id="MRG99094.1"/>
    </source>
</evidence>
<comment type="similarity">
    <text evidence="6">Belongs to the DarT ADP-ribosyltransferase family.</text>
</comment>
<evidence type="ECO:0000256" key="4">
    <source>
        <dbReference type="ARBA" id="ARBA00022695"/>
    </source>
</evidence>
<keyword evidence="4 6" id="KW-0548">Nucleotidyltransferase</keyword>
<keyword evidence="3 6" id="KW-0808">Transferase</keyword>
<comment type="caution">
    <text evidence="6">Lacks conserved residue(s) required for the propagation of feature annotation.</text>
</comment>
<keyword evidence="2 6" id="KW-0328">Glycosyltransferase</keyword>
<dbReference type="EMBL" id="WJPN01000001">
    <property type="protein sequence ID" value="MRG99094.1"/>
    <property type="molecule type" value="Genomic_DNA"/>
</dbReference>
<evidence type="ECO:0000313" key="10">
    <source>
        <dbReference type="Proteomes" id="UP000437931"/>
    </source>
</evidence>
<keyword evidence="5 6" id="KW-0238">DNA-binding</keyword>
<evidence type="ECO:0000313" key="11">
    <source>
        <dbReference type="Proteomes" id="UP000439314"/>
    </source>
</evidence>
<sequence length="224" mass="25328">MRRKHNSEGGSMPRQAIQAYATAIQVPYLLHFTRAVNLPTIMAHGLYPIGRAHEVGAAPAINDQYRFDGHRSSTSVSIGFPNCQMLYKYRMANAAVDWSILVLHPSILWTKNCAFCRHNAADGRISGQPLANLMTPQAFQGMYEEIEGLTTREEQKLKPYDPTDVQAEVLVFDIIEPQYVAGIIFEKSAVRDAYLPHLVERKTYIHADNKGMFANRKYARTWGN</sequence>
<dbReference type="GO" id="GO:0003677">
    <property type="term" value="F:DNA binding"/>
    <property type="evidence" value="ECO:0007669"/>
    <property type="project" value="UniProtKB-UniRule"/>
</dbReference>
<evidence type="ECO:0000256" key="1">
    <source>
        <dbReference type="ARBA" id="ARBA00022649"/>
    </source>
</evidence>
<dbReference type="InterPro" id="IPR029494">
    <property type="entry name" value="DarT"/>
</dbReference>
<dbReference type="GO" id="GO:0016757">
    <property type="term" value="F:glycosyltransferase activity"/>
    <property type="evidence" value="ECO:0007669"/>
    <property type="project" value="UniProtKB-UniRule"/>
</dbReference>
<comment type="catalytic activity">
    <reaction evidence="6">
        <text>a thymidine in DNA + NAD(+) = an N-(ADP-alpha-D-ribosyl)-thymidine in DNA + nicotinamide + H(+)</text>
        <dbReference type="Rhea" id="RHEA:71651"/>
        <dbReference type="Rhea" id="RHEA-COMP:13556"/>
        <dbReference type="Rhea" id="RHEA-COMP:18051"/>
        <dbReference type="ChEBI" id="CHEBI:15378"/>
        <dbReference type="ChEBI" id="CHEBI:17154"/>
        <dbReference type="ChEBI" id="CHEBI:57540"/>
        <dbReference type="ChEBI" id="CHEBI:137386"/>
        <dbReference type="ChEBI" id="CHEBI:191199"/>
    </reaction>
</comment>
<dbReference type="PROSITE" id="PS52018">
    <property type="entry name" value="DART"/>
    <property type="match status" value="1"/>
</dbReference>